<proteinExistence type="inferred from homology"/>
<keyword evidence="2" id="KW-0719">Serine esterase</keyword>
<protein>
    <recommendedName>
        <fullName evidence="8">Carboxylic ester hydrolase</fullName>
        <ecNumber evidence="8">3.1.1.-</ecNumber>
    </recommendedName>
</protein>
<dbReference type="Pfam" id="PF07519">
    <property type="entry name" value="Tannase"/>
    <property type="match status" value="1"/>
</dbReference>
<reference evidence="9 10" key="1">
    <citation type="journal article" date="2018" name="IMA Fungus">
        <title>IMA Genome-F 9: Draft genome sequence of Annulohypoxylon stygium, Aspergillus mulundensis, Berkeleyomyces basicola (syn. Thielaviopsis basicola), Ceratocystis smalleyi, two Cercospora beticola strains, Coleophoma cylindrospora, Fusarium fracticaudum, Phialophora cf. hyalina, and Morchella septimelata.</title>
        <authorList>
            <person name="Wingfield B.D."/>
            <person name="Bills G.F."/>
            <person name="Dong Y."/>
            <person name="Huang W."/>
            <person name="Nel W.J."/>
            <person name="Swalarsk-Parry B.S."/>
            <person name="Vaghefi N."/>
            <person name="Wilken P.M."/>
            <person name="An Z."/>
            <person name="de Beer Z.W."/>
            <person name="De Vos L."/>
            <person name="Chen L."/>
            <person name="Duong T.A."/>
            <person name="Gao Y."/>
            <person name="Hammerbacher A."/>
            <person name="Kikkert J.R."/>
            <person name="Li Y."/>
            <person name="Li H."/>
            <person name="Li K."/>
            <person name="Li Q."/>
            <person name="Liu X."/>
            <person name="Ma X."/>
            <person name="Naidoo K."/>
            <person name="Pethybridge S.J."/>
            <person name="Sun J."/>
            <person name="Steenkamp E.T."/>
            <person name="van der Nest M.A."/>
            <person name="van Wyk S."/>
            <person name="Wingfield M.J."/>
            <person name="Xiong C."/>
            <person name="Yue Q."/>
            <person name="Zhang X."/>
        </authorList>
    </citation>
    <scope>NUCLEOTIDE SEQUENCE [LARGE SCALE GENOMIC DNA]</scope>
    <source>
        <strain evidence="9 10">BP6252</strain>
    </source>
</reference>
<keyword evidence="10" id="KW-1185">Reference proteome</keyword>
<dbReference type="Proteomes" id="UP000256645">
    <property type="component" value="Unassembled WGS sequence"/>
</dbReference>
<organism evidence="9 10">
    <name type="scientific">Coleophoma cylindrospora</name>
    <dbReference type="NCBI Taxonomy" id="1849047"/>
    <lineage>
        <taxon>Eukaryota</taxon>
        <taxon>Fungi</taxon>
        <taxon>Dikarya</taxon>
        <taxon>Ascomycota</taxon>
        <taxon>Pezizomycotina</taxon>
        <taxon>Leotiomycetes</taxon>
        <taxon>Helotiales</taxon>
        <taxon>Dermateaceae</taxon>
        <taxon>Coleophoma</taxon>
    </lineage>
</organism>
<gene>
    <name evidence="9" type="ORF">BP6252_08839</name>
</gene>
<comment type="similarity">
    <text evidence="1 8">Belongs to the tannase family.</text>
</comment>
<keyword evidence="4" id="KW-0732">Signal</keyword>
<dbReference type="GO" id="GO:0030600">
    <property type="term" value="F:feruloyl esterase activity"/>
    <property type="evidence" value="ECO:0007669"/>
    <property type="project" value="UniProtKB-ARBA"/>
</dbReference>
<accession>A0A3D8R703</accession>
<dbReference type="EC" id="3.1.1.-" evidence="8"/>
<evidence type="ECO:0000256" key="6">
    <source>
        <dbReference type="ARBA" id="ARBA00022837"/>
    </source>
</evidence>
<sequence>MAALSDICTVSTIQAALPANDFIPGITFDASSVTAATVYNSSVSSNNYPDATIDYCNVTFAYSHAGLNDKVQVQYWLPATFSNRYLTTGGFGYAINSASSNLPEAIIYNAVGGATDGGFGGFDVQFDAVFPLTNGTANLPALYSFAYESLHELTVFGKEFARSVYGVTNGTKIYSYYHSCSEGGREGWSQVQRYGDQFDGVVVGAPAFRFSFQQLNHLYMNFVEQTLNYYPPSCELDAIINATIAACDPLDGKADGVVSRSDLCKLDFNLTSLIGTPYSCAASGGTTTVLKRQSMNSSSTPAQNGTITAEGINVVQTTLDGLHDTNGNALYFSYQPGADLSQDGATAYDSTTGEWGISISSFGTEFYQRFLQLVDADTLSSIEGYTYDTLRDWMIQGWYEYEDTLHTTNPDLTQFLNGGGKILHYHGEQDPSIPTASSVRYHESVRQIMYPGLSFNESTSKLAEWYKLYLVPGAAHCGPNSQEPNGPWCQTTLAVMIDWVENSNAPDTLNATYTAGDYIGQSAEICQWPLRPMWSNNGTTMNCEYDQRSLDSWFYDFTAGLKLPLY</sequence>
<dbReference type="OrthoDB" id="3039123at2759"/>
<evidence type="ECO:0000256" key="2">
    <source>
        <dbReference type="ARBA" id="ARBA00022487"/>
    </source>
</evidence>
<dbReference type="GO" id="GO:0046872">
    <property type="term" value="F:metal ion binding"/>
    <property type="evidence" value="ECO:0007669"/>
    <property type="project" value="UniProtKB-KW"/>
</dbReference>
<dbReference type="InterPro" id="IPR011118">
    <property type="entry name" value="Tannase/feruloyl_esterase"/>
</dbReference>
<evidence type="ECO:0000313" key="10">
    <source>
        <dbReference type="Proteomes" id="UP000256645"/>
    </source>
</evidence>
<evidence type="ECO:0000256" key="8">
    <source>
        <dbReference type="RuleBase" id="RU361238"/>
    </source>
</evidence>
<keyword evidence="7" id="KW-1015">Disulfide bond</keyword>
<keyword evidence="6" id="KW-0106">Calcium</keyword>
<dbReference type="EMBL" id="PDLM01000009">
    <property type="protein sequence ID" value="RDW69819.1"/>
    <property type="molecule type" value="Genomic_DNA"/>
</dbReference>
<dbReference type="SUPFAM" id="SSF53474">
    <property type="entry name" value="alpha/beta-Hydrolases"/>
    <property type="match status" value="1"/>
</dbReference>
<dbReference type="InterPro" id="IPR029058">
    <property type="entry name" value="AB_hydrolase_fold"/>
</dbReference>
<keyword evidence="5 8" id="KW-0378">Hydrolase</keyword>
<evidence type="ECO:0000313" key="9">
    <source>
        <dbReference type="EMBL" id="RDW69819.1"/>
    </source>
</evidence>
<evidence type="ECO:0000256" key="1">
    <source>
        <dbReference type="ARBA" id="ARBA00006249"/>
    </source>
</evidence>
<evidence type="ECO:0000256" key="4">
    <source>
        <dbReference type="ARBA" id="ARBA00022729"/>
    </source>
</evidence>
<evidence type="ECO:0000256" key="5">
    <source>
        <dbReference type="ARBA" id="ARBA00022801"/>
    </source>
</evidence>
<evidence type="ECO:0000256" key="3">
    <source>
        <dbReference type="ARBA" id="ARBA00022723"/>
    </source>
</evidence>
<evidence type="ECO:0000256" key="7">
    <source>
        <dbReference type="ARBA" id="ARBA00023157"/>
    </source>
</evidence>
<name>A0A3D8R703_9HELO</name>
<comment type="caution">
    <text evidence="9">The sequence shown here is derived from an EMBL/GenBank/DDBJ whole genome shotgun (WGS) entry which is preliminary data.</text>
</comment>
<keyword evidence="3" id="KW-0479">Metal-binding</keyword>
<dbReference type="PANTHER" id="PTHR33938:SF16">
    <property type="entry name" value="CARBOXYLIC ESTER HYDROLASE"/>
    <property type="match status" value="1"/>
</dbReference>
<dbReference type="AlphaFoldDB" id="A0A3D8R703"/>
<dbReference type="PANTHER" id="PTHR33938">
    <property type="entry name" value="FERULOYL ESTERASE B-RELATED"/>
    <property type="match status" value="1"/>
</dbReference>